<dbReference type="OrthoDB" id="9768696at2"/>
<proteinExistence type="predicted"/>
<dbReference type="PANTHER" id="PTHR43309">
    <property type="entry name" value="5-OXOPROLINASE SUBUNIT C"/>
    <property type="match status" value="1"/>
</dbReference>
<accession>A0A3L8P293</accession>
<evidence type="ECO:0000313" key="7">
    <source>
        <dbReference type="Proteomes" id="UP000281708"/>
    </source>
</evidence>
<dbReference type="Proteomes" id="UP000281708">
    <property type="component" value="Unassembled WGS sequence"/>
</dbReference>
<evidence type="ECO:0000256" key="1">
    <source>
        <dbReference type="ARBA" id="ARBA00022741"/>
    </source>
</evidence>
<feature type="region of interest" description="Disordered" evidence="4">
    <location>
        <begin position="1"/>
        <end position="27"/>
    </location>
</feature>
<keyword evidence="7" id="KW-1185">Reference proteome</keyword>
<reference evidence="6 7" key="1">
    <citation type="submission" date="2018-10" db="EMBL/GenBank/DDBJ databases">
        <title>Marmoricola sp. 4Q3S-7 whole genome shotgun sequence.</title>
        <authorList>
            <person name="Li F."/>
        </authorList>
    </citation>
    <scope>NUCLEOTIDE SEQUENCE [LARGE SCALE GENOMIC DNA]</scope>
    <source>
        <strain evidence="6 7">4Q3S-7</strain>
    </source>
</reference>
<dbReference type="EMBL" id="RDBE01000006">
    <property type="protein sequence ID" value="RLV49506.1"/>
    <property type="molecule type" value="Genomic_DNA"/>
</dbReference>
<keyword evidence="6" id="KW-0808">Transferase</keyword>
<evidence type="ECO:0000259" key="5">
    <source>
        <dbReference type="SMART" id="SM00797"/>
    </source>
</evidence>
<dbReference type="InterPro" id="IPR029000">
    <property type="entry name" value="Cyclophilin-like_dom_sf"/>
</dbReference>
<dbReference type="SMART" id="SM00797">
    <property type="entry name" value="AHS2"/>
    <property type="match status" value="1"/>
</dbReference>
<dbReference type="InterPro" id="IPR052708">
    <property type="entry name" value="PxpC"/>
</dbReference>
<comment type="caution">
    <text evidence="6">The sequence shown here is derived from an EMBL/GenBank/DDBJ whole genome shotgun (WGS) entry which is preliminary data.</text>
</comment>
<dbReference type="SUPFAM" id="SSF50891">
    <property type="entry name" value="Cyclophilin-like"/>
    <property type="match status" value="1"/>
</dbReference>
<dbReference type="InterPro" id="IPR003778">
    <property type="entry name" value="CT_A_B"/>
</dbReference>
<evidence type="ECO:0000256" key="2">
    <source>
        <dbReference type="ARBA" id="ARBA00022801"/>
    </source>
</evidence>
<dbReference type="NCBIfam" id="TIGR00724">
    <property type="entry name" value="urea_amlyse_rel"/>
    <property type="match status" value="1"/>
</dbReference>
<protein>
    <submittedName>
        <fullName evidence="6">Biotin-dependent carboxyltransferase</fullName>
    </submittedName>
</protein>
<keyword evidence="3" id="KW-0067">ATP-binding</keyword>
<gene>
    <name evidence="6" type="ORF">D9V37_06105</name>
</gene>
<dbReference type="GO" id="GO:0016740">
    <property type="term" value="F:transferase activity"/>
    <property type="evidence" value="ECO:0007669"/>
    <property type="project" value="UniProtKB-KW"/>
</dbReference>
<sequence length="323" mass="33174">MRPPRPAAGSSSAAPTPCCGTPRARRPRCWRRARPSGSSVPELRVVAAGPQTTVQDRGRPGHAHLGVPRSGALDQGALRQANLLVGNDATAAALECLLGGLRFTVDHAVTVAVTGGLAQVSVAGRAAPWGSAVSVRAHEEVALGPVTVGLRAYVGIAGGIDVAPVLGSRSGDVLSGVGPAPLADADTLPVGPASGRPSAAEIAPPTPGRRELRLRLGPREDWFEPRAIDSLDGATYAVGERSNRIGLRLEGAPIGWRGAEELPSEGMVLGAVQVPPDGQPVLFLHDHPVTGGYPVVGVVEEADLAVCAQLRPGERVRLRIIGS</sequence>
<evidence type="ECO:0000256" key="4">
    <source>
        <dbReference type="SAM" id="MobiDB-lite"/>
    </source>
</evidence>
<dbReference type="GO" id="GO:0005524">
    <property type="term" value="F:ATP binding"/>
    <property type="evidence" value="ECO:0007669"/>
    <property type="project" value="UniProtKB-KW"/>
</dbReference>
<feature type="domain" description="Carboxyltransferase" evidence="5">
    <location>
        <begin position="64"/>
        <end position="323"/>
    </location>
</feature>
<name>A0A3L8P293_9ACTN</name>
<dbReference type="PANTHER" id="PTHR43309:SF3">
    <property type="entry name" value="5-OXOPROLINASE SUBUNIT C"/>
    <property type="match status" value="1"/>
</dbReference>
<dbReference type="Pfam" id="PF02626">
    <property type="entry name" value="CT_A_B"/>
    <property type="match status" value="1"/>
</dbReference>
<evidence type="ECO:0000313" key="6">
    <source>
        <dbReference type="EMBL" id="RLV49506.1"/>
    </source>
</evidence>
<dbReference type="AlphaFoldDB" id="A0A3L8P293"/>
<dbReference type="GO" id="GO:0016787">
    <property type="term" value="F:hydrolase activity"/>
    <property type="evidence" value="ECO:0007669"/>
    <property type="project" value="UniProtKB-KW"/>
</dbReference>
<dbReference type="Gene3D" id="2.40.100.10">
    <property type="entry name" value="Cyclophilin-like"/>
    <property type="match status" value="1"/>
</dbReference>
<feature type="region of interest" description="Disordered" evidence="4">
    <location>
        <begin position="188"/>
        <end position="211"/>
    </location>
</feature>
<keyword evidence="1" id="KW-0547">Nucleotide-binding</keyword>
<keyword evidence="2" id="KW-0378">Hydrolase</keyword>
<organism evidence="6 7">
    <name type="scientific">Nocardioides mangrovicus</name>
    <dbReference type="NCBI Taxonomy" id="2478913"/>
    <lineage>
        <taxon>Bacteria</taxon>
        <taxon>Bacillati</taxon>
        <taxon>Actinomycetota</taxon>
        <taxon>Actinomycetes</taxon>
        <taxon>Propionibacteriales</taxon>
        <taxon>Nocardioidaceae</taxon>
        <taxon>Nocardioides</taxon>
    </lineage>
</organism>
<evidence type="ECO:0000256" key="3">
    <source>
        <dbReference type="ARBA" id="ARBA00022840"/>
    </source>
</evidence>